<dbReference type="InterPro" id="IPR018490">
    <property type="entry name" value="cNMP-bd_dom_sf"/>
</dbReference>
<evidence type="ECO:0000259" key="9">
    <source>
        <dbReference type="PROSITE" id="PS50042"/>
    </source>
</evidence>
<dbReference type="PROSITE" id="PS00889">
    <property type="entry name" value="CNMP_BINDING_2"/>
    <property type="match status" value="1"/>
</dbReference>
<keyword evidence="4" id="KW-1133">Transmembrane helix</keyword>
<keyword evidence="6" id="KW-0472">Membrane</keyword>
<dbReference type="Proteomes" id="UP000053467">
    <property type="component" value="Unassembled WGS sequence"/>
</dbReference>
<dbReference type="GO" id="GO:0044877">
    <property type="term" value="F:protein-containing complex binding"/>
    <property type="evidence" value="ECO:0007669"/>
    <property type="project" value="TreeGrafter"/>
</dbReference>
<keyword evidence="8" id="KW-0407">Ion channel</keyword>
<dbReference type="CDD" id="cd00038">
    <property type="entry name" value="CAP_ED"/>
    <property type="match status" value="1"/>
</dbReference>
<name>A0A101I2Q7_UNCT6</name>
<sequence>MESRLFTNFEKEEIEKILSFMKRRNFEKDTLIFKEGDEGDELFLIDKGEVEIFIERKDKRILLATLSRGDFFGEMGILRRDKRSASVLSKTYLETYTISRRDIEKFLDLSGRIVAKFFINISEVLAERIAATNREVENWFLINDALVENETFRNLYFKTHKR</sequence>
<comment type="caution">
    <text evidence="10">The sequence shown here is derived from an EMBL/GenBank/DDBJ whole genome shotgun (WGS) entry which is preliminary data.</text>
</comment>
<keyword evidence="7" id="KW-1071">Ligand-gated ion channel</keyword>
<keyword evidence="3" id="KW-0812">Transmembrane</keyword>
<dbReference type="PRINTS" id="PR00103">
    <property type="entry name" value="CAMPKINASE"/>
</dbReference>
<evidence type="ECO:0000256" key="8">
    <source>
        <dbReference type="ARBA" id="ARBA00023303"/>
    </source>
</evidence>
<evidence type="ECO:0000256" key="7">
    <source>
        <dbReference type="ARBA" id="ARBA00023286"/>
    </source>
</evidence>
<evidence type="ECO:0000256" key="2">
    <source>
        <dbReference type="ARBA" id="ARBA00022448"/>
    </source>
</evidence>
<dbReference type="SUPFAM" id="SSF51206">
    <property type="entry name" value="cAMP-binding domain-like"/>
    <property type="match status" value="1"/>
</dbReference>
<accession>A0A101I2Q7</accession>
<dbReference type="AlphaFoldDB" id="A0A101I2Q7"/>
<dbReference type="EMBL" id="LGGX01000007">
    <property type="protein sequence ID" value="KUK87163.1"/>
    <property type="molecule type" value="Genomic_DNA"/>
</dbReference>
<comment type="subcellular location">
    <subcellularLocation>
        <location evidence="1">Membrane</location>
        <topology evidence="1">Multi-pass membrane protein</topology>
    </subcellularLocation>
</comment>
<reference evidence="11" key="1">
    <citation type="journal article" date="2015" name="MBio">
        <title>Genome-Resolved Metagenomic Analysis Reveals Roles for Candidate Phyla and Other Microbial Community Members in Biogeochemical Transformations in Oil Reservoirs.</title>
        <authorList>
            <person name="Hu P."/>
            <person name="Tom L."/>
            <person name="Singh A."/>
            <person name="Thomas B.C."/>
            <person name="Baker B.J."/>
            <person name="Piceno Y.M."/>
            <person name="Andersen G.L."/>
            <person name="Banfield J.F."/>
        </authorList>
    </citation>
    <scope>NUCLEOTIDE SEQUENCE [LARGE SCALE GENOMIC DNA]</scope>
</reference>
<protein>
    <submittedName>
        <fullName evidence="10">Cyclic nucleotide-binding:Bacterial regulatory protein</fullName>
    </submittedName>
</protein>
<keyword evidence="2" id="KW-0813">Transport</keyword>
<evidence type="ECO:0000256" key="4">
    <source>
        <dbReference type="ARBA" id="ARBA00022989"/>
    </source>
</evidence>
<evidence type="ECO:0000256" key="1">
    <source>
        <dbReference type="ARBA" id="ARBA00004141"/>
    </source>
</evidence>
<dbReference type="InterPro" id="IPR014710">
    <property type="entry name" value="RmlC-like_jellyroll"/>
</dbReference>
<evidence type="ECO:0000313" key="10">
    <source>
        <dbReference type="EMBL" id="KUK87163.1"/>
    </source>
</evidence>
<dbReference type="GO" id="GO:0016020">
    <property type="term" value="C:membrane"/>
    <property type="evidence" value="ECO:0007669"/>
    <property type="project" value="UniProtKB-SubCell"/>
</dbReference>
<dbReference type="GO" id="GO:0005221">
    <property type="term" value="F:intracellularly cyclic nucleotide-activated monoatomic cation channel activity"/>
    <property type="evidence" value="ECO:0007669"/>
    <property type="project" value="InterPro"/>
</dbReference>
<dbReference type="InterPro" id="IPR050866">
    <property type="entry name" value="CNG_cation_channel"/>
</dbReference>
<evidence type="ECO:0000313" key="11">
    <source>
        <dbReference type="Proteomes" id="UP000053467"/>
    </source>
</evidence>
<dbReference type="InterPro" id="IPR000595">
    <property type="entry name" value="cNMP-bd_dom"/>
</dbReference>
<keyword evidence="5" id="KW-0406">Ion transport</keyword>
<dbReference type="PANTHER" id="PTHR45638:SF11">
    <property type="entry name" value="CYCLIC NUCLEOTIDE-GATED CATION CHANNEL SUBUNIT A"/>
    <property type="match status" value="1"/>
</dbReference>
<evidence type="ECO:0000256" key="6">
    <source>
        <dbReference type="ARBA" id="ARBA00023136"/>
    </source>
</evidence>
<evidence type="ECO:0000256" key="3">
    <source>
        <dbReference type="ARBA" id="ARBA00022692"/>
    </source>
</evidence>
<organism evidence="10 11">
    <name type="scientific">candidate division TA06 bacterium 34_109</name>
    <dbReference type="NCBI Taxonomy" id="1635277"/>
    <lineage>
        <taxon>Bacteria</taxon>
        <taxon>Bacteria division TA06</taxon>
    </lineage>
</organism>
<dbReference type="Pfam" id="PF00027">
    <property type="entry name" value="cNMP_binding"/>
    <property type="match status" value="1"/>
</dbReference>
<dbReference type="InterPro" id="IPR018488">
    <property type="entry name" value="cNMP-bd_CS"/>
</dbReference>
<evidence type="ECO:0000256" key="5">
    <source>
        <dbReference type="ARBA" id="ARBA00023065"/>
    </source>
</evidence>
<dbReference type="PANTHER" id="PTHR45638">
    <property type="entry name" value="CYCLIC NUCLEOTIDE-GATED CATION CHANNEL SUBUNIT A"/>
    <property type="match status" value="1"/>
</dbReference>
<feature type="domain" description="Cyclic nucleotide-binding" evidence="9">
    <location>
        <begin position="5"/>
        <end position="107"/>
    </location>
</feature>
<dbReference type="Gene3D" id="2.60.120.10">
    <property type="entry name" value="Jelly Rolls"/>
    <property type="match status" value="1"/>
</dbReference>
<proteinExistence type="predicted"/>
<dbReference type="PROSITE" id="PS50042">
    <property type="entry name" value="CNMP_BINDING_3"/>
    <property type="match status" value="1"/>
</dbReference>
<dbReference type="SMART" id="SM00100">
    <property type="entry name" value="cNMP"/>
    <property type="match status" value="1"/>
</dbReference>
<gene>
    <name evidence="10" type="ORF">XE03_0959</name>
</gene>